<evidence type="ECO:0000313" key="1">
    <source>
        <dbReference type="EMBL" id="CAG8515860.1"/>
    </source>
</evidence>
<protein>
    <submittedName>
        <fullName evidence="1">35857_t:CDS:1</fullName>
    </submittedName>
</protein>
<keyword evidence="2" id="KW-1185">Reference proteome</keyword>
<dbReference type="EMBL" id="CAJVQC010002692">
    <property type="protein sequence ID" value="CAG8515860.1"/>
    <property type="molecule type" value="Genomic_DNA"/>
</dbReference>
<name>A0ACA9LAN0_9GLOM</name>
<feature type="non-terminal residue" evidence="1">
    <location>
        <position position="1"/>
    </location>
</feature>
<reference evidence="1" key="1">
    <citation type="submission" date="2021-06" db="EMBL/GenBank/DDBJ databases">
        <authorList>
            <person name="Kallberg Y."/>
            <person name="Tangrot J."/>
            <person name="Rosling A."/>
        </authorList>
    </citation>
    <scope>NUCLEOTIDE SEQUENCE</scope>
    <source>
        <strain evidence="1">MA461A</strain>
    </source>
</reference>
<gene>
    <name evidence="1" type="ORF">RPERSI_LOCUS2472</name>
</gene>
<dbReference type="Proteomes" id="UP000789920">
    <property type="component" value="Unassembled WGS sequence"/>
</dbReference>
<proteinExistence type="predicted"/>
<comment type="caution">
    <text evidence="1">The sequence shown here is derived from an EMBL/GenBank/DDBJ whole genome shotgun (WGS) entry which is preliminary data.</text>
</comment>
<sequence>LDPITGILLNDEMDDFSIPGRPNAFGLMPSPYNYAAPGKRPLSSIVPAIVENEDGNVELVAGGSGGTKILSAVFQVLLNLYDFDMNLLDAINYPRVHHQLLPDMLLMEQGYDYELVDKLLYIGHTVLLHNVEDREYSCQVHAVRKLKDGTIHAVGDYRKNGMGAGY</sequence>
<organism evidence="1 2">
    <name type="scientific">Racocetra persica</name>
    <dbReference type="NCBI Taxonomy" id="160502"/>
    <lineage>
        <taxon>Eukaryota</taxon>
        <taxon>Fungi</taxon>
        <taxon>Fungi incertae sedis</taxon>
        <taxon>Mucoromycota</taxon>
        <taxon>Glomeromycotina</taxon>
        <taxon>Glomeromycetes</taxon>
        <taxon>Diversisporales</taxon>
        <taxon>Gigasporaceae</taxon>
        <taxon>Racocetra</taxon>
    </lineage>
</organism>
<accession>A0ACA9LAN0</accession>
<evidence type="ECO:0000313" key="2">
    <source>
        <dbReference type="Proteomes" id="UP000789920"/>
    </source>
</evidence>